<dbReference type="InterPro" id="IPR003329">
    <property type="entry name" value="Cytidylyl_trans"/>
</dbReference>
<dbReference type="AlphaFoldDB" id="A6UU31"/>
<keyword evidence="1" id="KW-0808">Transferase</keyword>
<dbReference type="SUPFAM" id="SSF53448">
    <property type="entry name" value="Nucleotide-diphospho-sugar transferases"/>
    <property type="match status" value="1"/>
</dbReference>
<organism evidence="1 2">
    <name type="scientific">Methanococcus aeolicus (strain ATCC BAA-1280 / DSM 17508 / OCM 812 / Nankai-3)</name>
    <dbReference type="NCBI Taxonomy" id="419665"/>
    <lineage>
        <taxon>Archaea</taxon>
        <taxon>Methanobacteriati</taxon>
        <taxon>Methanobacteriota</taxon>
        <taxon>Methanomada group</taxon>
        <taxon>Methanococci</taxon>
        <taxon>Methanococcales</taxon>
        <taxon>Methanococcaceae</taxon>
        <taxon>Methanococcus</taxon>
    </lineage>
</organism>
<dbReference type="STRING" id="419665.Maeo_0417"/>
<dbReference type="RefSeq" id="WP_011973135.1">
    <property type="nucleotide sequence ID" value="NC_009635.1"/>
</dbReference>
<dbReference type="Proteomes" id="UP000001106">
    <property type="component" value="Chromosome"/>
</dbReference>
<gene>
    <name evidence="1" type="ordered locus">Maeo_0417</name>
</gene>
<reference evidence="1" key="1">
    <citation type="submission" date="2007-06" db="EMBL/GenBank/DDBJ databases">
        <title>Complete sequence of Methanococcus aeolicus Nankai-3.</title>
        <authorList>
            <consortium name="US DOE Joint Genome Institute"/>
            <person name="Copeland A."/>
            <person name="Lucas S."/>
            <person name="Lapidus A."/>
            <person name="Barry K."/>
            <person name="Glavina del Rio T."/>
            <person name="Dalin E."/>
            <person name="Tice H."/>
            <person name="Pitluck S."/>
            <person name="Chain P."/>
            <person name="Malfatti S."/>
            <person name="Shin M."/>
            <person name="Vergez L."/>
            <person name="Schmutz J."/>
            <person name="Larimer F."/>
            <person name="Land M."/>
            <person name="Hauser L."/>
            <person name="Kyrpides N."/>
            <person name="Lykidis A."/>
            <person name="Sieprawska-Lupa M."/>
            <person name="Whitman W.B."/>
            <person name="Richardson P."/>
        </authorList>
    </citation>
    <scope>NUCLEOTIDE SEQUENCE [LARGE SCALE GENOMIC DNA]</scope>
    <source>
        <strain evidence="1">Nankai-3</strain>
    </source>
</reference>
<sequence>MKNKILALIPARGGSKGLPRKNIKPLLGKPLIAWTIEQAKNSKYVDKVVVSTDDEEIAEISRKYGAEVPFLRPKELARDDSPTIDTIMHATNWFEERGEIFDIIVLLQPTSPLKTTEDIDNAIELFLNNKNALSLVSVKENEHPPFWSFKIENDYIKPLFGNEYINKRRQELPKCHIPNGAIFISYIKVLKEYRTFYTPKTISYIMPPERSVDIDNEFDFLLAEFILKK</sequence>
<evidence type="ECO:0000313" key="1">
    <source>
        <dbReference type="EMBL" id="ABR56003.1"/>
    </source>
</evidence>
<dbReference type="EMBL" id="CP000743">
    <property type="protein sequence ID" value="ABR56003.1"/>
    <property type="molecule type" value="Genomic_DNA"/>
</dbReference>
<dbReference type="Pfam" id="PF02348">
    <property type="entry name" value="CTP_transf_3"/>
    <property type="match status" value="1"/>
</dbReference>
<dbReference type="InterPro" id="IPR029044">
    <property type="entry name" value="Nucleotide-diphossugar_trans"/>
</dbReference>
<evidence type="ECO:0000313" key="2">
    <source>
        <dbReference type="Proteomes" id="UP000001106"/>
    </source>
</evidence>
<dbReference type="eggNOG" id="arCOG04817">
    <property type="taxonomic scope" value="Archaea"/>
</dbReference>
<dbReference type="Gene3D" id="3.90.550.10">
    <property type="entry name" value="Spore Coat Polysaccharide Biosynthesis Protein SpsA, Chain A"/>
    <property type="match status" value="1"/>
</dbReference>
<name>A6UU31_META3</name>
<dbReference type="CDD" id="cd02513">
    <property type="entry name" value="CMP-NeuAc_Synthase"/>
    <property type="match status" value="1"/>
</dbReference>
<dbReference type="GO" id="GO:0008781">
    <property type="term" value="F:N-acylneuraminate cytidylyltransferase activity"/>
    <property type="evidence" value="ECO:0007669"/>
    <property type="project" value="TreeGrafter"/>
</dbReference>
<keyword evidence="2" id="KW-1185">Reference proteome</keyword>
<keyword evidence="1" id="KW-0548">Nucleotidyltransferase</keyword>
<dbReference type="OrthoDB" id="10155at2157"/>
<dbReference type="PANTHER" id="PTHR21485:SF6">
    <property type="entry name" value="N-ACYLNEURAMINATE CYTIDYLYLTRANSFERASE-RELATED"/>
    <property type="match status" value="1"/>
</dbReference>
<dbReference type="PANTHER" id="PTHR21485">
    <property type="entry name" value="HAD SUPERFAMILY MEMBERS CMAS AND KDSC"/>
    <property type="match status" value="1"/>
</dbReference>
<accession>A6UU31</accession>
<proteinExistence type="predicted"/>
<dbReference type="InterPro" id="IPR050793">
    <property type="entry name" value="CMP-NeuNAc_synthase"/>
</dbReference>
<dbReference type="GeneID" id="5327237"/>
<dbReference type="KEGG" id="mae:Maeo_0417"/>
<dbReference type="HOGENOM" id="CLU_042930_1_1_2"/>
<protein>
    <submittedName>
        <fullName evidence="1">Acylneuraminate cytidylyltransferase</fullName>
    </submittedName>
</protein>